<name>A0A940WN16_9ACTN</name>
<feature type="compositionally biased region" description="Low complexity" evidence="5">
    <location>
        <begin position="403"/>
        <end position="417"/>
    </location>
</feature>
<evidence type="ECO:0000256" key="2">
    <source>
        <dbReference type="ARBA" id="ARBA00023082"/>
    </source>
</evidence>
<dbReference type="PANTHER" id="PTHR43133:SF8">
    <property type="entry name" value="RNA POLYMERASE SIGMA FACTOR HI_1459-RELATED"/>
    <property type="match status" value="1"/>
</dbReference>
<keyword evidence="4" id="KW-0804">Transcription</keyword>
<dbReference type="Gene3D" id="1.10.10.1320">
    <property type="entry name" value="Anti-sigma factor, zinc-finger domain"/>
    <property type="match status" value="1"/>
</dbReference>
<protein>
    <recommendedName>
        <fullName evidence="8">Sigma-70 family RNA polymerase sigma factor</fullName>
    </recommendedName>
</protein>
<sequence length="947" mass="95695">MRREDRQTDAELLEAVKGGTASAYGTLYRRHAAAARCLARQLVPGDDEVEDVLVETFARLLEVIREGDGPGWAFRPWLLASLRRYAATGEVEVTGDAARAGLPGDVYVPPDFAGLERSPLARAYLSLPERLRTALWHAEVEGTDPAGMAPHFGMSAGGVTGLARAARDALRQAYVRLHLEAGPHGECRPILPRIIPHVEGELPLREARLVDEHVAECIDCRAVLLELADVTQGLRVVVGQLVAGPDADDYLGGIARAADPTPGRLPQFASRMRFPGLTRLAGSIGLSGLAGVSGGASHSGSAGLSGSTGALGPLRRGPLAGVPTPYRAVIACVAAASLATAAFLLVVRPAAVERPALSLGASRPVRTPAGEGDVPMGSAGGADPGSPGGSAGGSAGGSGAGSAGDSTGNSGADSAGGPTTTAASSGREGPGASTDAEAARPPQTRQEEPGERRGPTPVLTREQVRGTGDRAGRHAGEHAGDQAGERADGLALDRAGDRAGDSAGETLGRLGGVTGAARPALAATIDTLGALLRAQPGLIAIRLRNEGASRSREVRARVTLPPGVTLIAPAGRTVDGWACRGAGHLVRCARGALSPGEVTAIFLRVAVAPDAPVGRGPGLSVRAGGARVAATSSNGVRSSGVAARFAADGRVITKVVGNTLVGSAPSPPACADGTRPLLPATGVPVPVDLDQEASTRSSSCARLDLPPGSRVLWAGLYWAAGGRGVRPASSIRLRAPGAREYSRVRAAEVTGRDLSEGSAYQAFADVTSAVRAAGRGRWWVADAGRWAGAVRHAGWSLVVVAADERQPYTRVVVLDTAAVVSGAKGALRVPLDGLAPVATPARIDLVVWNGEGVRGGVVTLGERSRNGPPGRRHAGEPGAGQSGDGDSGGLGSTGGSGGLGSAGVSPGAAVAVDTIHALLGPRPVLQLKAGRDTVFFGVAAVSARGWS</sequence>
<feature type="compositionally biased region" description="Gly residues" evidence="5">
    <location>
        <begin position="877"/>
        <end position="901"/>
    </location>
</feature>
<dbReference type="RefSeq" id="WP_210159730.1">
    <property type="nucleotide sequence ID" value="NZ_JAFCNB010000034.1"/>
</dbReference>
<evidence type="ECO:0000313" key="7">
    <source>
        <dbReference type="Proteomes" id="UP000674234"/>
    </source>
</evidence>
<dbReference type="InterPro" id="IPR041916">
    <property type="entry name" value="Anti_sigma_zinc_sf"/>
</dbReference>
<feature type="compositionally biased region" description="Basic and acidic residues" evidence="5">
    <location>
        <begin position="462"/>
        <end position="487"/>
    </location>
</feature>
<evidence type="ECO:0000256" key="5">
    <source>
        <dbReference type="SAM" id="MobiDB-lite"/>
    </source>
</evidence>
<reference evidence="6" key="1">
    <citation type="submission" date="2021-02" db="EMBL/GenBank/DDBJ databases">
        <title>Draft genome sequence of Microbispora sp. RL4-1S isolated from rice leaves in Thailand.</title>
        <authorList>
            <person name="Muangham S."/>
            <person name="Duangmal K."/>
        </authorList>
    </citation>
    <scope>NUCLEOTIDE SEQUENCE</scope>
    <source>
        <strain evidence="6">RL4-1S</strain>
    </source>
</reference>
<feature type="compositionally biased region" description="Basic and acidic residues" evidence="5">
    <location>
        <begin position="445"/>
        <end position="454"/>
    </location>
</feature>
<organism evidence="6 7">
    <name type="scientific">Microbispora oryzae</name>
    <dbReference type="NCBI Taxonomy" id="2806554"/>
    <lineage>
        <taxon>Bacteria</taxon>
        <taxon>Bacillati</taxon>
        <taxon>Actinomycetota</taxon>
        <taxon>Actinomycetes</taxon>
        <taxon>Streptosporangiales</taxon>
        <taxon>Streptosporangiaceae</taxon>
        <taxon>Microbispora</taxon>
    </lineage>
</organism>
<dbReference type="SUPFAM" id="SSF88946">
    <property type="entry name" value="Sigma2 domain of RNA polymerase sigma factors"/>
    <property type="match status" value="1"/>
</dbReference>
<keyword evidence="7" id="KW-1185">Reference proteome</keyword>
<dbReference type="Proteomes" id="UP000674234">
    <property type="component" value="Unassembled WGS sequence"/>
</dbReference>
<dbReference type="GO" id="GO:0006352">
    <property type="term" value="P:DNA-templated transcription initiation"/>
    <property type="evidence" value="ECO:0007669"/>
    <property type="project" value="InterPro"/>
</dbReference>
<evidence type="ECO:0000256" key="3">
    <source>
        <dbReference type="ARBA" id="ARBA00023125"/>
    </source>
</evidence>
<feature type="region of interest" description="Disordered" evidence="5">
    <location>
        <begin position="362"/>
        <end position="487"/>
    </location>
</feature>
<dbReference type="InterPro" id="IPR039425">
    <property type="entry name" value="RNA_pol_sigma-70-like"/>
</dbReference>
<evidence type="ECO:0008006" key="8">
    <source>
        <dbReference type="Google" id="ProtNLM"/>
    </source>
</evidence>
<dbReference type="AlphaFoldDB" id="A0A940WN16"/>
<evidence type="ECO:0000256" key="4">
    <source>
        <dbReference type="ARBA" id="ARBA00023163"/>
    </source>
</evidence>
<gene>
    <name evidence="6" type="ORF">JOL79_32270</name>
</gene>
<dbReference type="GO" id="GO:0003677">
    <property type="term" value="F:DNA binding"/>
    <property type="evidence" value="ECO:0007669"/>
    <property type="project" value="UniProtKB-KW"/>
</dbReference>
<keyword evidence="1" id="KW-0805">Transcription regulation</keyword>
<proteinExistence type="predicted"/>
<dbReference type="InterPro" id="IPR013325">
    <property type="entry name" value="RNA_pol_sigma_r2"/>
</dbReference>
<feature type="compositionally biased region" description="Gly residues" evidence="5">
    <location>
        <begin position="378"/>
        <end position="402"/>
    </location>
</feature>
<comment type="caution">
    <text evidence="6">The sequence shown here is derived from an EMBL/GenBank/DDBJ whole genome shotgun (WGS) entry which is preliminary data.</text>
</comment>
<evidence type="ECO:0000313" key="6">
    <source>
        <dbReference type="EMBL" id="MBP2708466.1"/>
    </source>
</evidence>
<keyword evidence="2" id="KW-0731">Sigma factor</keyword>
<dbReference type="Gene3D" id="1.10.1740.10">
    <property type="match status" value="1"/>
</dbReference>
<dbReference type="GO" id="GO:0016987">
    <property type="term" value="F:sigma factor activity"/>
    <property type="evidence" value="ECO:0007669"/>
    <property type="project" value="UniProtKB-KW"/>
</dbReference>
<feature type="region of interest" description="Disordered" evidence="5">
    <location>
        <begin position="858"/>
        <end position="903"/>
    </location>
</feature>
<accession>A0A940WN16</accession>
<keyword evidence="3" id="KW-0238">DNA-binding</keyword>
<dbReference type="PANTHER" id="PTHR43133">
    <property type="entry name" value="RNA POLYMERASE ECF-TYPE SIGMA FACTO"/>
    <property type="match status" value="1"/>
</dbReference>
<evidence type="ECO:0000256" key="1">
    <source>
        <dbReference type="ARBA" id="ARBA00023015"/>
    </source>
</evidence>
<dbReference type="EMBL" id="JAFCNB010000034">
    <property type="protein sequence ID" value="MBP2708466.1"/>
    <property type="molecule type" value="Genomic_DNA"/>
</dbReference>